<organism evidence="9 10">
    <name type="scientific">Sungouiella intermedia</name>
    <dbReference type="NCBI Taxonomy" id="45354"/>
    <lineage>
        <taxon>Eukaryota</taxon>
        <taxon>Fungi</taxon>
        <taxon>Dikarya</taxon>
        <taxon>Ascomycota</taxon>
        <taxon>Saccharomycotina</taxon>
        <taxon>Pichiomycetes</taxon>
        <taxon>Metschnikowiaceae</taxon>
        <taxon>Sungouiella</taxon>
    </lineage>
</organism>
<keyword evidence="4" id="KW-0963">Cytoplasm</keyword>
<dbReference type="SUPFAM" id="SSF48371">
    <property type="entry name" value="ARM repeat"/>
    <property type="match status" value="1"/>
</dbReference>
<proteinExistence type="predicted"/>
<keyword evidence="5" id="KW-0653">Protein transport</keyword>
<dbReference type="OrthoDB" id="760868at2759"/>
<dbReference type="PROSITE" id="PS50166">
    <property type="entry name" value="IMPORTIN_B_NT"/>
    <property type="match status" value="1"/>
</dbReference>
<evidence type="ECO:0000256" key="7">
    <source>
        <dbReference type="SAM" id="MobiDB-lite"/>
    </source>
</evidence>
<dbReference type="Pfam" id="PF03810">
    <property type="entry name" value="IBN_N"/>
    <property type="match status" value="1"/>
</dbReference>
<name>A0A1L0GHD5_9ASCO</name>
<dbReference type="GO" id="GO:0031267">
    <property type="term" value="F:small GTPase binding"/>
    <property type="evidence" value="ECO:0007669"/>
    <property type="project" value="InterPro"/>
</dbReference>
<dbReference type="EMBL" id="LT635760">
    <property type="protein sequence ID" value="SGZ55669.1"/>
    <property type="molecule type" value="Genomic_DNA"/>
</dbReference>
<gene>
    <name evidence="9" type="ORF">SAMEA4029010_CIC11G00000004981</name>
</gene>
<dbReference type="Proteomes" id="UP000182334">
    <property type="component" value="Chromosome V"/>
</dbReference>
<feature type="compositionally biased region" description="Acidic residues" evidence="7">
    <location>
        <begin position="928"/>
        <end position="938"/>
    </location>
</feature>
<dbReference type="SMART" id="SM00913">
    <property type="entry name" value="IBN_N"/>
    <property type="match status" value="1"/>
</dbReference>
<evidence type="ECO:0000256" key="4">
    <source>
        <dbReference type="ARBA" id="ARBA00022490"/>
    </source>
</evidence>
<evidence type="ECO:0000256" key="5">
    <source>
        <dbReference type="ARBA" id="ARBA00022927"/>
    </source>
</evidence>
<protein>
    <submittedName>
        <fullName evidence="9">CIC11C00000004981</fullName>
    </submittedName>
</protein>
<keyword evidence="6" id="KW-0539">Nucleus</keyword>
<sequence length="1026" mass="116092">MDANKPLLCFSGTLLANSSVRESSELQLRHLSRQPGFLGACLDIMAASEVPQDIRKAAAVYFKNRVLRHWNTRGDSIDEGEKPVIKDRLVPVLSTVDHQTRHQLIPVLRVLVGSDYDGKWPALIVQTGELLQQLDNTLALYTGVLCFSEIARYYRWVTNNERLTELDPLITQVFPHLLNVGNAILTSEITELTAEMLKLILKSYKFVTYYDLPTVLQTQEALVAWGQFHCNVTKMVPPAYVVADSMLELDRTQTQIAKCYKWSVANIERLFRRYALRDLSAKFKYDTFRSVFVSEFVPHLMSVYLSLIENWCSGTRWLGSTTLYHLLEFLSHCVTQKETWAIFQPYAENIVSHLIYPLMIPSEESLELFDIDPADYINLKMDNFDELEPDIAALGLLVTLASKRKKTTLEPIVTFAYAQLSSLLQVPEDLEVARKRDGAMRLIGGVSHLLISEKSPYYSQMEKFLSELVLPNFTSQHEFLVARTLDVCSKFSDLSFENQDTLSTLYQGILLPFTSDSSSCLPILLQGALAIQAYMHHSQFKQVLSNIIVPTMSKLLLLSGEIDNDAVSIVMQECVENFSEQLQPFGVELMKNLVEQFMKLAQGLTEAANVEIDDFDGDFVDNGDKVMAALGLLNTMITVLLSFENSRDVCIKLEETFSPAIEIVLQNDLDDLLTDVAELIENSIFLLRSVTPLMWSHFTKLSDSFSNGIALMYTEELSQCLRNYMVFGTEDLASTPELNIRFMKIISLVIEGEDGSVDYNDIVLACELAQTLILSLQQNAPPYIAELSKTILPVLASNQVDAQHVRNNSLTVALVNYVGSCLIYDCPNTVRLLEENNHLDSFIAQWYALIPQLERVYDIKLSILTLISFLSHGDILEKLPTLASGIGSKLSKLFHQLPKAIRKFEKQRIEFNEADYLNFELPNSALTEDYDDDDDDDDHSAPDTANYQNFLEKEDTRLSSFGFSEETEPVFEDPLASTPLDSVDPFNIFKDFSTSLRTSNPAIYSLVFDHLNETERQVFVDVFETS</sequence>
<evidence type="ECO:0000313" key="9">
    <source>
        <dbReference type="EMBL" id="SGZ55669.1"/>
    </source>
</evidence>
<feature type="region of interest" description="Disordered" evidence="7">
    <location>
        <begin position="927"/>
        <end position="946"/>
    </location>
</feature>
<dbReference type="GO" id="GO:0005829">
    <property type="term" value="C:cytosol"/>
    <property type="evidence" value="ECO:0007669"/>
    <property type="project" value="TreeGrafter"/>
</dbReference>
<comment type="subcellular location">
    <subcellularLocation>
        <location evidence="2">Cytoplasm</location>
    </subcellularLocation>
    <subcellularLocation>
        <location evidence="1">Nucleus</location>
    </subcellularLocation>
</comment>
<evidence type="ECO:0000256" key="2">
    <source>
        <dbReference type="ARBA" id="ARBA00004496"/>
    </source>
</evidence>
<evidence type="ECO:0000259" key="8">
    <source>
        <dbReference type="PROSITE" id="PS50166"/>
    </source>
</evidence>
<dbReference type="InterPro" id="IPR001494">
    <property type="entry name" value="Importin-beta_N"/>
</dbReference>
<feature type="domain" description="Importin N-terminal" evidence="8">
    <location>
        <begin position="24"/>
        <end position="95"/>
    </location>
</feature>
<keyword evidence="10" id="KW-1185">Reference proteome</keyword>
<evidence type="ECO:0000313" key="10">
    <source>
        <dbReference type="Proteomes" id="UP000182334"/>
    </source>
</evidence>
<dbReference type="STRING" id="45354.A0A1L0GHD5"/>
<accession>A0A1L0GHD5</accession>
<dbReference type="PANTHER" id="PTHR10997:SF18">
    <property type="entry name" value="D-IMPORTIN 7_RANBP7"/>
    <property type="match status" value="1"/>
</dbReference>
<dbReference type="GO" id="GO:0005635">
    <property type="term" value="C:nuclear envelope"/>
    <property type="evidence" value="ECO:0007669"/>
    <property type="project" value="TreeGrafter"/>
</dbReference>
<evidence type="ECO:0000256" key="6">
    <source>
        <dbReference type="ARBA" id="ARBA00023242"/>
    </source>
</evidence>
<reference evidence="9 10" key="1">
    <citation type="submission" date="2016-10" db="EMBL/GenBank/DDBJ databases">
        <authorList>
            <person name="de Groot N.N."/>
        </authorList>
    </citation>
    <scope>NUCLEOTIDE SEQUENCE [LARGE SCALE GENOMIC DNA]</scope>
    <source>
        <strain evidence="9 10">CBS 141442</strain>
    </source>
</reference>
<evidence type="ECO:0000256" key="3">
    <source>
        <dbReference type="ARBA" id="ARBA00022448"/>
    </source>
</evidence>
<dbReference type="InterPro" id="IPR016024">
    <property type="entry name" value="ARM-type_fold"/>
</dbReference>
<dbReference type="PANTHER" id="PTHR10997">
    <property type="entry name" value="IMPORTIN-7, 8, 11"/>
    <property type="match status" value="1"/>
</dbReference>
<dbReference type="Gene3D" id="1.25.10.10">
    <property type="entry name" value="Leucine-rich Repeat Variant"/>
    <property type="match status" value="1"/>
</dbReference>
<dbReference type="AlphaFoldDB" id="A0A1L0GHD5"/>
<evidence type="ECO:0000256" key="1">
    <source>
        <dbReference type="ARBA" id="ARBA00004123"/>
    </source>
</evidence>
<dbReference type="InterPro" id="IPR011989">
    <property type="entry name" value="ARM-like"/>
</dbReference>
<keyword evidence="3" id="KW-0813">Transport</keyword>
<dbReference type="GO" id="GO:0006606">
    <property type="term" value="P:protein import into nucleus"/>
    <property type="evidence" value="ECO:0007669"/>
    <property type="project" value="TreeGrafter"/>
</dbReference>